<evidence type="ECO:0000256" key="5">
    <source>
        <dbReference type="ARBA" id="ARBA00022840"/>
    </source>
</evidence>
<evidence type="ECO:0000259" key="6">
    <source>
        <dbReference type="PROSITE" id="PS50011"/>
    </source>
</evidence>
<keyword evidence="4 7" id="KW-0418">Kinase</keyword>
<evidence type="ECO:0000256" key="3">
    <source>
        <dbReference type="ARBA" id="ARBA00022741"/>
    </source>
</evidence>
<accession>A0A1J4KGK5</accession>
<dbReference type="VEuPathDB" id="TrichDB:TRFO_20805"/>
<sequence>MLHAYTEDSFPISIPFSFNGYSIIRLLGNGSTSIVCLVEEEDTFQEYSAKIISKKNMEEKNLMKSIQKEIAILEELDHPFIVKIHETFEYDDYIVIIMDYCENGDLLSYATERGFKSLYQMKKIVKNLFEAIQYLHVRGISHGDIKPENVLLDENMSPKLTDFGYARTTLVAGDESKSGTLYYAAPELFHRGTFDTLKTDIWALGILLYAINELQFPYRDGDRKYLVKQISTGKLNISHTMERSLKKLIRRCTNLKPESRPSIEELLSDKWLDEEVNVETNLFIDENILDENSEVYQLCEPLNEQKRRNSEIPLDVCENIVYI</sequence>
<dbReference type="InterPro" id="IPR000719">
    <property type="entry name" value="Prot_kinase_dom"/>
</dbReference>
<dbReference type="FunFam" id="1.10.510.10:FF:000956">
    <property type="entry name" value="CAMK family protein kinase"/>
    <property type="match status" value="1"/>
</dbReference>
<dbReference type="PANTHER" id="PTHR24346">
    <property type="entry name" value="MAP/MICROTUBULE AFFINITY-REGULATING KINASE"/>
    <property type="match status" value="1"/>
</dbReference>
<keyword evidence="2" id="KW-0808">Transferase</keyword>
<name>A0A1J4KGK5_9EUKA</name>
<keyword evidence="8" id="KW-1185">Reference proteome</keyword>
<evidence type="ECO:0000256" key="2">
    <source>
        <dbReference type="ARBA" id="ARBA00022679"/>
    </source>
</evidence>
<gene>
    <name evidence="7" type="ORF">TRFO_20805</name>
</gene>
<dbReference type="Gene3D" id="1.10.510.10">
    <property type="entry name" value="Transferase(Phosphotransferase) domain 1"/>
    <property type="match status" value="1"/>
</dbReference>
<reference evidence="7" key="1">
    <citation type="submission" date="2016-10" db="EMBL/GenBank/DDBJ databases">
        <authorList>
            <person name="Benchimol M."/>
            <person name="Almeida L.G."/>
            <person name="Vasconcelos A.T."/>
            <person name="Perreira-Neves A."/>
            <person name="Rosa I.A."/>
            <person name="Tasca T."/>
            <person name="Bogo M.R."/>
            <person name="de Souza W."/>
        </authorList>
    </citation>
    <scope>NUCLEOTIDE SEQUENCE [LARGE SCALE GENOMIC DNA]</scope>
    <source>
        <strain evidence="7">K</strain>
    </source>
</reference>
<dbReference type="GeneID" id="94836298"/>
<dbReference type="PROSITE" id="PS00108">
    <property type="entry name" value="PROTEIN_KINASE_ST"/>
    <property type="match status" value="1"/>
</dbReference>
<dbReference type="GO" id="GO:0035556">
    <property type="term" value="P:intracellular signal transduction"/>
    <property type="evidence" value="ECO:0007669"/>
    <property type="project" value="TreeGrafter"/>
</dbReference>
<dbReference type="PANTHER" id="PTHR24346:SF82">
    <property type="entry name" value="KP78A-RELATED"/>
    <property type="match status" value="1"/>
</dbReference>
<dbReference type="GO" id="GO:0005524">
    <property type="term" value="F:ATP binding"/>
    <property type="evidence" value="ECO:0007669"/>
    <property type="project" value="UniProtKB-KW"/>
</dbReference>
<dbReference type="GO" id="GO:0004674">
    <property type="term" value="F:protein serine/threonine kinase activity"/>
    <property type="evidence" value="ECO:0007669"/>
    <property type="project" value="UniProtKB-KW"/>
</dbReference>
<dbReference type="SMART" id="SM00220">
    <property type="entry name" value="S_TKc"/>
    <property type="match status" value="1"/>
</dbReference>
<dbReference type="RefSeq" id="XP_068363208.1">
    <property type="nucleotide sequence ID" value="XM_068501594.1"/>
</dbReference>
<dbReference type="EMBL" id="MLAK01000622">
    <property type="protein sequence ID" value="OHT10072.1"/>
    <property type="molecule type" value="Genomic_DNA"/>
</dbReference>
<comment type="caution">
    <text evidence="7">The sequence shown here is derived from an EMBL/GenBank/DDBJ whole genome shotgun (WGS) entry which is preliminary data.</text>
</comment>
<dbReference type="InterPro" id="IPR008271">
    <property type="entry name" value="Ser/Thr_kinase_AS"/>
</dbReference>
<proteinExistence type="predicted"/>
<keyword evidence="5" id="KW-0067">ATP-binding</keyword>
<dbReference type="SUPFAM" id="SSF56112">
    <property type="entry name" value="Protein kinase-like (PK-like)"/>
    <property type="match status" value="1"/>
</dbReference>
<feature type="domain" description="Protein kinase" evidence="6">
    <location>
        <begin position="21"/>
        <end position="272"/>
    </location>
</feature>
<dbReference type="InterPro" id="IPR011009">
    <property type="entry name" value="Kinase-like_dom_sf"/>
</dbReference>
<protein>
    <submittedName>
        <fullName evidence="7">CAMK family protein kinase</fullName>
    </submittedName>
</protein>
<evidence type="ECO:0000256" key="1">
    <source>
        <dbReference type="ARBA" id="ARBA00022527"/>
    </source>
</evidence>
<evidence type="ECO:0000313" key="7">
    <source>
        <dbReference type="EMBL" id="OHT10072.1"/>
    </source>
</evidence>
<dbReference type="PROSITE" id="PS50011">
    <property type="entry name" value="PROTEIN_KINASE_DOM"/>
    <property type="match status" value="1"/>
</dbReference>
<dbReference type="AlphaFoldDB" id="A0A1J4KGK5"/>
<dbReference type="OrthoDB" id="4062651at2759"/>
<evidence type="ECO:0000313" key="8">
    <source>
        <dbReference type="Proteomes" id="UP000179807"/>
    </source>
</evidence>
<keyword evidence="3" id="KW-0547">Nucleotide-binding</keyword>
<dbReference type="GO" id="GO:0005737">
    <property type="term" value="C:cytoplasm"/>
    <property type="evidence" value="ECO:0007669"/>
    <property type="project" value="TreeGrafter"/>
</dbReference>
<keyword evidence="1" id="KW-0723">Serine/threonine-protein kinase</keyword>
<organism evidence="7 8">
    <name type="scientific">Tritrichomonas foetus</name>
    <dbReference type="NCBI Taxonomy" id="1144522"/>
    <lineage>
        <taxon>Eukaryota</taxon>
        <taxon>Metamonada</taxon>
        <taxon>Parabasalia</taxon>
        <taxon>Tritrichomonadida</taxon>
        <taxon>Tritrichomonadidae</taxon>
        <taxon>Tritrichomonas</taxon>
    </lineage>
</organism>
<dbReference type="Pfam" id="PF00069">
    <property type="entry name" value="Pkinase"/>
    <property type="match status" value="1"/>
</dbReference>
<evidence type="ECO:0000256" key="4">
    <source>
        <dbReference type="ARBA" id="ARBA00022777"/>
    </source>
</evidence>
<dbReference type="Proteomes" id="UP000179807">
    <property type="component" value="Unassembled WGS sequence"/>
</dbReference>
<dbReference type="FunFam" id="3.30.200.20:FF:000042">
    <property type="entry name" value="Aurora kinase A"/>
    <property type="match status" value="1"/>
</dbReference>